<name>A0A1F7L0L4_9BACT</name>
<dbReference type="Pfam" id="PF08459">
    <property type="entry name" value="UvrC_RNaseH_dom"/>
    <property type="match status" value="1"/>
</dbReference>
<comment type="caution">
    <text evidence="3">The sequence shown here is derived from an EMBL/GenBank/DDBJ whole genome shotgun (WGS) entry which is preliminary data.</text>
</comment>
<dbReference type="SUPFAM" id="SSF46600">
    <property type="entry name" value="C-terminal UvrC-binding domain of UvrB"/>
    <property type="match status" value="1"/>
</dbReference>
<feature type="domain" description="GIY-YIG" evidence="1">
    <location>
        <begin position="21"/>
        <end position="98"/>
    </location>
</feature>
<dbReference type="Proteomes" id="UP000177050">
    <property type="component" value="Unassembled WGS sequence"/>
</dbReference>
<dbReference type="EMBL" id="MGBR01000001">
    <property type="protein sequence ID" value="OGK73606.1"/>
    <property type="molecule type" value="Genomic_DNA"/>
</dbReference>
<dbReference type="SMART" id="SM00465">
    <property type="entry name" value="GIYc"/>
    <property type="match status" value="1"/>
</dbReference>
<dbReference type="InterPro" id="IPR050066">
    <property type="entry name" value="UvrABC_protein_C"/>
</dbReference>
<dbReference type="InterPro" id="IPR036876">
    <property type="entry name" value="UVR_dom_sf"/>
</dbReference>
<reference evidence="3 4" key="1">
    <citation type="journal article" date="2016" name="Nat. Commun.">
        <title>Thousands of microbial genomes shed light on interconnected biogeochemical processes in an aquifer system.</title>
        <authorList>
            <person name="Anantharaman K."/>
            <person name="Brown C.T."/>
            <person name="Hug L.A."/>
            <person name="Sharon I."/>
            <person name="Castelle C.J."/>
            <person name="Probst A.J."/>
            <person name="Thomas B.C."/>
            <person name="Singh A."/>
            <person name="Wilkins M.J."/>
            <person name="Karaoz U."/>
            <person name="Brodie E.L."/>
            <person name="Williams K.H."/>
            <person name="Hubbard S.S."/>
            <person name="Banfield J.F."/>
        </authorList>
    </citation>
    <scope>NUCLEOTIDE SEQUENCE [LARGE SCALE GENOMIC DNA]</scope>
</reference>
<dbReference type="PANTHER" id="PTHR30562:SF1">
    <property type="entry name" value="UVRABC SYSTEM PROTEIN C"/>
    <property type="match status" value="1"/>
</dbReference>
<evidence type="ECO:0008006" key="5">
    <source>
        <dbReference type="Google" id="ProtNLM"/>
    </source>
</evidence>
<dbReference type="InterPro" id="IPR047296">
    <property type="entry name" value="GIY-YIG_UvrC_Cho"/>
</dbReference>
<dbReference type="PROSITE" id="PS50165">
    <property type="entry name" value="UVRC"/>
    <property type="match status" value="1"/>
</dbReference>
<evidence type="ECO:0000313" key="3">
    <source>
        <dbReference type="EMBL" id="OGK73606.1"/>
    </source>
</evidence>
<dbReference type="PROSITE" id="PS50164">
    <property type="entry name" value="GIY_YIG"/>
    <property type="match status" value="1"/>
</dbReference>
<evidence type="ECO:0000259" key="1">
    <source>
        <dbReference type="PROSITE" id="PS50164"/>
    </source>
</evidence>
<dbReference type="GO" id="GO:0006289">
    <property type="term" value="P:nucleotide-excision repair"/>
    <property type="evidence" value="ECO:0007669"/>
    <property type="project" value="InterPro"/>
</dbReference>
<dbReference type="Gene3D" id="3.30.420.340">
    <property type="entry name" value="UvrC, RNAse H endonuclease domain"/>
    <property type="match status" value="1"/>
</dbReference>
<accession>A0A1F7L0L4</accession>
<dbReference type="PANTHER" id="PTHR30562">
    <property type="entry name" value="UVRC/OXIDOREDUCTASE"/>
    <property type="match status" value="1"/>
</dbReference>
<dbReference type="SUPFAM" id="SSF82771">
    <property type="entry name" value="GIY-YIG endonuclease"/>
    <property type="match status" value="1"/>
</dbReference>
<dbReference type="GO" id="GO:0009381">
    <property type="term" value="F:excinuclease ABC activity"/>
    <property type="evidence" value="ECO:0007669"/>
    <property type="project" value="InterPro"/>
</dbReference>
<proteinExistence type="predicted"/>
<dbReference type="GO" id="GO:0009380">
    <property type="term" value="C:excinuclease repair complex"/>
    <property type="evidence" value="ECO:0007669"/>
    <property type="project" value="TreeGrafter"/>
</dbReference>
<evidence type="ECO:0000259" key="2">
    <source>
        <dbReference type="PROSITE" id="PS50165"/>
    </source>
</evidence>
<dbReference type="InterPro" id="IPR035901">
    <property type="entry name" value="GIY-YIG_endonuc_sf"/>
</dbReference>
<dbReference type="InterPro" id="IPR001162">
    <property type="entry name" value="UvrC_RNase_H_dom"/>
</dbReference>
<organism evidence="3 4">
    <name type="scientific">Candidatus Roizmanbacteria bacterium RIFOXYD1_FULL_38_12</name>
    <dbReference type="NCBI Taxonomy" id="1802093"/>
    <lineage>
        <taxon>Bacteria</taxon>
        <taxon>Candidatus Roizmaniibacteriota</taxon>
    </lineage>
</organism>
<protein>
    <recommendedName>
        <fullName evidence="5">Excinuclease ABC subunit C</fullName>
    </recommendedName>
</protein>
<dbReference type="InterPro" id="IPR038476">
    <property type="entry name" value="UvrC_RNase_H_dom_sf"/>
</dbReference>
<dbReference type="InterPro" id="IPR000305">
    <property type="entry name" value="GIY-YIG_endonuc"/>
</dbReference>
<dbReference type="Pfam" id="PF01541">
    <property type="entry name" value="GIY-YIG"/>
    <property type="match status" value="1"/>
</dbReference>
<feature type="domain" description="UvrC family homology region profile" evidence="2">
    <location>
        <begin position="258"/>
        <end position="369"/>
    </location>
</feature>
<dbReference type="Gene3D" id="3.40.1440.10">
    <property type="entry name" value="GIY-YIG endonuclease"/>
    <property type="match status" value="1"/>
</dbReference>
<evidence type="ECO:0000313" key="4">
    <source>
        <dbReference type="Proteomes" id="UP000177050"/>
    </source>
</evidence>
<gene>
    <name evidence="3" type="ORF">A3K52_02325</name>
</gene>
<sequence length="434" mass="50570">MKQLFHIPRPLEKQSYVKLPSTHGVYIFKQDNTYLYIGKSVNIKARVLSHVENSLLNKKEQAIVSQTNTVETISTDSEFKALLLESQLIQKHYPKYNVIWRDGKSHLYIKITHEVYPKITAVRKENDGKSLYFGPFSSSIDVMSLLRFIRRLFPYCAQKKITSKPCFYSKIHLCDPCPNNVETLHSREKLLFKRKYKANIRKIISLLKGNTKQVEKALNQDLKQTIANQDYEKGIKIRNQIQTLYYLLYNLSFKTYTERDFDTTGKSLHELKQLLLPYFPSLSDLSRIECFDVSNLNGKQATASMVVMTKGHIDKGEYRKFKIKNLSIRSDFEMLSEALVRRFSNSWISPNLLVMDGGKPQVKTALQIIKKLHINIPLIGIAKRPDRIVIGIEKYPTIRPSINNLGYRLIQAIRDESHRFARKYHLLLRNHDMI</sequence>
<dbReference type="AlphaFoldDB" id="A0A1F7L0L4"/>
<dbReference type="CDD" id="cd10434">
    <property type="entry name" value="GIY-YIG_UvrC_Cho"/>
    <property type="match status" value="1"/>
</dbReference>